<dbReference type="EMBL" id="JBHSBA010000005">
    <property type="protein sequence ID" value="MFC4125638.1"/>
    <property type="molecule type" value="Genomic_DNA"/>
</dbReference>
<sequence>MNSLAVTPAVAPSNPIEALLLQLGYLVCTLTNPGGCAVIQ</sequence>
<gene>
    <name evidence="1" type="ORF">ACFOW8_11920</name>
</gene>
<accession>A0ABV8L4N8</accession>
<reference evidence="2" key="1">
    <citation type="journal article" date="2019" name="Int. J. Syst. Evol. Microbiol.">
        <title>The Global Catalogue of Microorganisms (GCM) 10K type strain sequencing project: providing services to taxonomists for standard genome sequencing and annotation.</title>
        <authorList>
            <consortium name="The Broad Institute Genomics Platform"/>
            <consortium name="The Broad Institute Genome Sequencing Center for Infectious Disease"/>
            <person name="Wu L."/>
            <person name="Ma J."/>
        </authorList>
    </citation>
    <scope>NUCLEOTIDE SEQUENCE [LARGE SCALE GENOMIC DNA]</scope>
    <source>
        <strain evidence="2">CGMCC 4.7204</strain>
    </source>
</reference>
<protein>
    <submittedName>
        <fullName evidence="1">Uncharacterized protein</fullName>
    </submittedName>
</protein>
<evidence type="ECO:0000313" key="2">
    <source>
        <dbReference type="Proteomes" id="UP001595767"/>
    </source>
</evidence>
<name>A0ABV8L4N8_9NOCA</name>
<evidence type="ECO:0000313" key="1">
    <source>
        <dbReference type="EMBL" id="MFC4125638.1"/>
    </source>
</evidence>
<keyword evidence="2" id="KW-1185">Reference proteome</keyword>
<comment type="caution">
    <text evidence="1">The sequence shown here is derived from an EMBL/GenBank/DDBJ whole genome shotgun (WGS) entry which is preliminary data.</text>
</comment>
<dbReference type="Proteomes" id="UP001595767">
    <property type="component" value="Unassembled WGS sequence"/>
</dbReference>
<proteinExistence type="predicted"/>
<dbReference type="RefSeq" id="WP_378550029.1">
    <property type="nucleotide sequence ID" value="NZ_JBHSBA010000005.1"/>
</dbReference>
<organism evidence="1 2">
    <name type="scientific">Nocardia rhizosphaerae</name>
    <dbReference type="NCBI Taxonomy" id="1691571"/>
    <lineage>
        <taxon>Bacteria</taxon>
        <taxon>Bacillati</taxon>
        <taxon>Actinomycetota</taxon>
        <taxon>Actinomycetes</taxon>
        <taxon>Mycobacteriales</taxon>
        <taxon>Nocardiaceae</taxon>
        <taxon>Nocardia</taxon>
    </lineage>
</organism>